<dbReference type="SMART" id="SM00343">
    <property type="entry name" value="ZnF_C2HC"/>
    <property type="match status" value="2"/>
</dbReference>
<dbReference type="Gene3D" id="4.10.60.10">
    <property type="entry name" value="Zinc finger, CCHC-type"/>
    <property type="match status" value="1"/>
</dbReference>
<evidence type="ECO:0000256" key="1">
    <source>
        <dbReference type="PROSITE-ProRule" id="PRU00047"/>
    </source>
</evidence>
<dbReference type="SUPFAM" id="SSF50630">
    <property type="entry name" value="Acid proteases"/>
    <property type="match status" value="1"/>
</dbReference>
<proteinExistence type="predicted"/>
<dbReference type="InterPro" id="IPR001878">
    <property type="entry name" value="Znf_CCHC"/>
</dbReference>
<reference evidence="3" key="1">
    <citation type="journal article" date="2023" name="Insect Mol. Biol.">
        <title>Genome sequencing provides insights into the evolution of gene families encoding plant cell wall-degrading enzymes in longhorned beetles.</title>
        <authorList>
            <person name="Shin N.R."/>
            <person name="Okamura Y."/>
            <person name="Kirsch R."/>
            <person name="Pauchet Y."/>
        </authorList>
    </citation>
    <scope>NUCLEOTIDE SEQUENCE</scope>
    <source>
        <strain evidence="3">RBIC_L_NR</strain>
    </source>
</reference>
<dbReference type="Proteomes" id="UP001162156">
    <property type="component" value="Unassembled WGS sequence"/>
</dbReference>
<keyword evidence="1" id="KW-0863">Zinc-finger</keyword>
<evidence type="ECO:0000259" key="2">
    <source>
        <dbReference type="PROSITE" id="PS50158"/>
    </source>
</evidence>
<dbReference type="PROSITE" id="PS50158">
    <property type="entry name" value="ZF_CCHC"/>
    <property type="match status" value="1"/>
</dbReference>
<evidence type="ECO:0000313" key="4">
    <source>
        <dbReference type="Proteomes" id="UP001162156"/>
    </source>
</evidence>
<organism evidence="3 4">
    <name type="scientific">Rhamnusium bicolor</name>
    <dbReference type="NCBI Taxonomy" id="1586634"/>
    <lineage>
        <taxon>Eukaryota</taxon>
        <taxon>Metazoa</taxon>
        <taxon>Ecdysozoa</taxon>
        <taxon>Arthropoda</taxon>
        <taxon>Hexapoda</taxon>
        <taxon>Insecta</taxon>
        <taxon>Pterygota</taxon>
        <taxon>Neoptera</taxon>
        <taxon>Endopterygota</taxon>
        <taxon>Coleoptera</taxon>
        <taxon>Polyphaga</taxon>
        <taxon>Cucujiformia</taxon>
        <taxon>Chrysomeloidea</taxon>
        <taxon>Cerambycidae</taxon>
        <taxon>Lepturinae</taxon>
        <taxon>Rhagiini</taxon>
        <taxon>Rhamnusium</taxon>
    </lineage>
</organism>
<name>A0AAV8WXN3_9CUCU</name>
<dbReference type="Gene3D" id="2.40.70.10">
    <property type="entry name" value="Acid Proteases"/>
    <property type="match status" value="1"/>
</dbReference>
<evidence type="ECO:0000313" key="3">
    <source>
        <dbReference type="EMBL" id="KAJ8930957.1"/>
    </source>
</evidence>
<comment type="caution">
    <text evidence="3">The sequence shown here is derived from an EMBL/GenBank/DDBJ whole genome shotgun (WGS) entry which is preliminary data.</text>
</comment>
<sequence length="576" mass="64333">MSTEVNQVVMTPEMLQNLFAGVQEAIQGSTTTTTTTVSKDGNFSNCTSRFDGKVNSNVEPFIDSIVVYKDCVDISDENALKGLPMLLNEPASTWWQGIKSSITTFEEALLALRHAYGYAKPPHQVYRELFSREQNEDEPTDIFISKCRALLSYLPKSPAVHESTQLDMVYGLLHYCIKKRIHRNSIDTFKDLIEAARDAEQTFEKKSTTAESKLNLSHSQTRKPRNQCSYCKNYGHLKEECRRLALVRSDSSKNLAKDETTANIDRKPVTCYGCGKPGFIRSNCPTCTNQTASTPTAASSVMSAEFLYHAVSLSCNTFRPLVYINVNSHNGLAYIDTGARCSIAGVTLTELLLRDNVPYTSQQLLMTLADGKERQVATYIFDVKVKLHNKVIQTRLIAVPEHKNSRTLLGVDFIQSAGLTLDISNRLYYFNDDPYRSFPFAEESDFAVTCHVNSVQFQDIALRDDEGISLTSNEKDKFNTLLKENFDVFTPNTEPTPYAEHTINLTDDTPISHPKDGCVLAMGPGSILTWSLQNWDILCILCVVVLKYLTSSTQGISIKSGGSVRREAYYSLITGS</sequence>
<accession>A0AAV8WXN3</accession>
<feature type="domain" description="CCHC-type" evidence="2">
    <location>
        <begin position="271"/>
        <end position="285"/>
    </location>
</feature>
<dbReference type="GO" id="GO:0003676">
    <property type="term" value="F:nucleic acid binding"/>
    <property type="evidence" value="ECO:0007669"/>
    <property type="project" value="InterPro"/>
</dbReference>
<dbReference type="AlphaFoldDB" id="A0AAV8WXN3"/>
<dbReference type="InterPro" id="IPR021109">
    <property type="entry name" value="Peptidase_aspartic_dom_sf"/>
</dbReference>
<protein>
    <recommendedName>
        <fullName evidence="2">CCHC-type domain-containing protein</fullName>
    </recommendedName>
</protein>
<dbReference type="EMBL" id="JANEYF010004510">
    <property type="protein sequence ID" value="KAJ8930957.1"/>
    <property type="molecule type" value="Genomic_DNA"/>
</dbReference>
<keyword evidence="1" id="KW-0862">Zinc</keyword>
<gene>
    <name evidence="3" type="ORF">NQ314_016192</name>
</gene>
<keyword evidence="1" id="KW-0479">Metal-binding</keyword>
<dbReference type="GO" id="GO:0008270">
    <property type="term" value="F:zinc ion binding"/>
    <property type="evidence" value="ECO:0007669"/>
    <property type="project" value="UniProtKB-KW"/>
</dbReference>
<keyword evidence="4" id="KW-1185">Reference proteome</keyword>